<feature type="compositionally biased region" description="Low complexity" evidence="5">
    <location>
        <begin position="1145"/>
        <end position="1167"/>
    </location>
</feature>
<feature type="compositionally biased region" description="Low complexity" evidence="5">
    <location>
        <begin position="1356"/>
        <end position="1374"/>
    </location>
</feature>
<keyword evidence="3 4" id="KW-0175">Coiled coil</keyword>
<dbReference type="PROSITE" id="PS50106">
    <property type="entry name" value="PDZ"/>
    <property type="match status" value="1"/>
</dbReference>
<accession>A0A7R8YN75</accession>
<evidence type="ECO:0000313" key="8">
    <source>
        <dbReference type="EMBL" id="CAD7078991.1"/>
    </source>
</evidence>
<feature type="region of interest" description="Disordered" evidence="5">
    <location>
        <begin position="134"/>
        <end position="163"/>
    </location>
</feature>
<feature type="compositionally biased region" description="Basic and acidic residues" evidence="5">
    <location>
        <begin position="186"/>
        <end position="197"/>
    </location>
</feature>
<dbReference type="Gene3D" id="2.30.42.10">
    <property type="match status" value="1"/>
</dbReference>
<feature type="compositionally biased region" description="Low complexity" evidence="5">
    <location>
        <begin position="377"/>
        <end position="391"/>
    </location>
</feature>
<organism evidence="8 9">
    <name type="scientific">Hermetia illucens</name>
    <name type="common">Black soldier fly</name>
    <dbReference type="NCBI Taxonomy" id="343691"/>
    <lineage>
        <taxon>Eukaryota</taxon>
        <taxon>Metazoa</taxon>
        <taxon>Ecdysozoa</taxon>
        <taxon>Arthropoda</taxon>
        <taxon>Hexapoda</taxon>
        <taxon>Insecta</taxon>
        <taxon>Pterygota</taxon>
        <taxon>Neoptera</taxon>
        <taxon>Endopterygota</taxon>
        <taxon>Diptera</taxon>
        <taxon>Brachycera</taxon>
        <taxon>Stratiomyomorpha</taxon>
        <taxon>Stratiomyidae</taxon>
        <taxon>Hermetiinae</taxon>
        <taxon>Hermetia</taxon>
    </lineage>
</organism>
<dbReference type="PANTHER" id="PTHR15711">
    <property type="entry name" value="RAP GTPASE-ACTIVATING PROTEIN"/>
    <property type="match status" value="1"/>
</dbReference>
<gene>
    <name evidence="8" type="ORF">HERILL_LOCUS2229</name>
</gene>
<dbReference type="GO" id="GO:0005096">
    <property type="term" value="F:GTPase activator activity"/>
    <property type="evidence" value="ECO:0007669"/>
    <property type="project" value="UniProtKB-KW"/>
</dbReference>
<dbReference type="GO" id="GO:0005737">
    <property type="term" value="C:cytoplasm"/>
    <property type="evidence" value="ECO:0007669"/>
    <property type="project" value="TreeGrafter"/>
</dbReference>
<dbReference type="EMBL" id="LR899009">
    <property type="protein sequence ID" value="CAD7078991.1"/>
    <property type="molecule type" value="Genomic_DNA"/>
</dbReference>
<evidence type="ECO:0000256" key="4">
    <source>
        <dbReference type="SAM" id="Coils"/>
    </source>
</evidence>
<dbReference type="Gene3D" id="3.40.50.11210">
    <property type="entry name" value="Rap/Ran-GAP"/>
    <property type="match status" value="1"/>
</dbReference>
<keyword evidence="2" id="KW-0597">Phosphoprotein</keyword>
<evidence type="ECO:0000259" key="7">
    <source>
        <dbReference type="PROSITE" id="PS50106"/>
    </source>
</evidence>
<feature type="region of interest" description="Disordered" evidence="5">
    <location>
        <begin position="433"/>
        <end position="455"/>
    </location>
</feature>
<dbReference type="CDD" id="cd06745">
    <property type="entry name" value="PDZ_SIPA1-like"/>
    <property type="match status" value="1"/>
</dbReference>
<feature type="region of interest" description="Disordered" evidence="5">
    <location>
        <begin position="1339"/>
        <end position="1382"/>
    </location>
</feature>
<dbReference type="InterPro" id="IPR001478">
    <property type="entry name" value="PDZ"/>
</dbReference>
<feature type="region of interest" description="Disordered" evidence="5">
    <location>
        <begin position="77"/>
        <end position="110"/>
    </location>
</feature>
<feature type="domain" description="Rap-GAP" evidence="6">
    <location>
        <begin position="653"/>
        <end position="870"/>
    </location>
</feature>
<dbReference type="Gene3D" id="6.10.140.210">
    <property type="match status" value="1"/>
</dbReference>
<dbReference type="Proteomes" id="UP000594454">
    <property type="component" value="Chromosome 1"/>
</dbReference>
<evidence type="ECO:0000256" key="5">
    <source>
        <dbReference type="SAM" id="MobiDB-lite"/>
    </source>
</evidence>
<feature type="compositionally biased region" description="Polar residues" evidence="5">
    <location>
        <begin position="1345"/>
        <end position="1355"/>
    </location>
</feature>
<sequence length="1723" mass="190377">MEVSHFRWLIRFRHCLRPQRANLDLFCVPVNKQRLPSVDSDQGNDIDNGMIGVERDCGIGAPQPRSITSQNELSSCMMSTSITSSSNPPSINSNHHQPLTGHRPRSGSAREQTLQAVEYYNSNVLKARVGAGLSAPRNSAHERHYTSRPTSAGGTNGNGISTQCNGNQRLYVYPEHLYRSSSSLELQHDQHSNRQHDANGGGSNGEAVKSTSGSGGNGTLRREYGSHGSLDVISPSATSATTSESFFAMLQDYRPAVLGVIGTDQRSPGPAEFLKGKLLDHHQTTAAGLLPNTKPNGELSLHQSNSDEQNNLDRPTSPKFRTKLHRLWGPGSGNAPKTNNQPNKPPALTSPTEERLLMSTYLSVSSNILTSSIPNVSSTSMASHSASTNSADIEERQRRRAFAHYDCQSLTANLGYAAKLRGLLLARRRNTTTGASAASMMTARSATPDADSGDEDFGDGQANELLENCPYFRNEIGGEEEREVSLTRIHSSSMKAGQQRRAIHRPTLACGVSILESLPNESLWKQTCPYQKGPRAIETVDHGARYYRQYFHGEDHQNWFGMDEQLGPVAISVKREKLHESVDNTSSHYQYRLIIRTSELLTLRGSIIEDSIPNPRGVGKPVTTKDVLEYVAPEVQLNCLRLGVNTPQCEQQLMKLDEQGLTNKYKVGILYCKAGQSSEEDMYNNEEAGPEFIEFLNTIGKRVRLKGFENYRGGLDNKTDSTGTHSLYATYQDCEIMFHVSTMLPFTPNNRQQLLRKRHIGNDIVTIVFQEPGARPFTPKNIRSQFQHVFIIIQAVKPLTESTCYRIAVSRSKDVPVFGPPIPAGATFPRGKQFVDLLLAKIINAENAAHRSEKFATMATRTRQEYLKDLTSNYCTTTLVETGAKFSIFPSKKKEKAKPRFSGDAVQRAAFCWQVVLQDSGLSTAVDCFLGISADTFVLIEECSRQIVFVTPTKAVLGWSTSGNSLRIYHHQGECVTINMRDCGERDEQLEVIERLRSVTPGCGALELNLRRNPMGQLGFHVQPDGVVTQVETSGQAWAAGLRQGYRLVEICKIAVATLSHDQMVDLLKTSAQVTVTVIESFADFTPRRGCFTQNCKFNVMNYETDYESNIPSTEAPIAVKSSKKSSNAQLQQPSANHRRRYERNFSPPRSSNSSGYGTGSSSRSFSVPNEHIRQFTDMGTLTSSSSGHSSNDDRWYDILENVVDQHPHHQSQQQQPAHHPQQHHINSNAGGHPKLLESASLPLMSGTPRPLSIHDPTKVSLTINEHNRPAPRMANVEYLITKAPSTQIHKSVGEAEHMLKSLSMSTNNGNDTDTNSINHEPIYNKSISTDDEIATDISPRLRRSVTSSNIQKLKSGSGTVSSSNSSSRNNSPRPHSEALSTSVAAKLRPGVTQRNHAHLLQRNSVNYAGSTLQEDLMKLINPDYMTVDDNFINGNHIKNQKNIANSHSLGNISNIGGGLKAAQPAEEFMLKNKSRSREGINLGQQPVPELRKSDSNTCDSEKAEVIFTTARPATVISQNPGTTIPPAGAENQKSLDENILYISEGGASIPVNQRRNSGASHRKKYEHASSQPLPLVLDAHEMDWSSLVDTATRAMMMQFHEEQRKLAMENGQQAAGDDASTSGASISQILGSQAMFPSSGPPSSSASSQNSVELMASMPEFQTQLTQLEDRMHRETRRRKSLEHAVRRLTEENRRLQDESQAAVQQLRRFTEWFFQTIDRQS</sequence>
<feature type="compositionally biased region" description="Polar residues" evidence="5">
    <location>
        <begin position="1125"/>
        <end position="1136"/>
    </location>
</feature>
<feature type="region of interest" description="Disordered" evidence="5">
    <location>
        <begin position="1118"/>
        <end position="1167"/>
    </location>
</feature>
<proteinExistence type="predicted"/>
<feature type="compositionally biased region" description="Polar residues" evidence="5">
    <location>
        <begin position="301"/>
        <end position="314"/>
    </location>
</feature>
<dbReference type="InParanoid" id="A0A7R8YN75"/>
<feature type="region of interest" description="Disordered" evidence="5">
    <location>
        <begin position="181"/>
        <end position="237"/>
    </location>
</feature>
<dbReference type="GO" id="GO:0051056">
    <property type="term" value="P:regulation of small GTPase mediated signal transduction"/>
    <property type="evidence" value="ECO:0007669"/>
    <property type="project" value="InterPro"/>
</dbReference>
<dbReference type="Pfam" id="PF02145">
    <property type="entry name" value="Rap_GAP"/>
    <property type="match status" value="1"/>
</dbReference>
<dbReference type="OrthoDB" id="2499658at2759"/>
<dbReference type="InterPro" id="IPR035974">
    <property type="entry name" value="Rap/Ran-GAP_sf"/>
</dbReference>
<feature type="compositionally biased region" description="Low complexity" evidence="5">
    <location>
        <begin position="433"/>
        <end position="447"/>
    </location>
</feature>
<keyword evidence="9" id="KW-1185">Reference proteome</keyword>
<feature type="region of interest" description="Disordered" evidence="5">
    <location>
        <begin position="1551"/>
        <end position="1570"/>
    </location>
</feature>
<reference evidence="8 9" key="1">
    <citation type="submission" date="2020-11" db="EMBL/GenBank/DDBJ databases">
        <authorList>
            <person name="Wallbank WR R."/>
            <person name="Pardo Diaz C."/>
            <person name="Kozak K."/>
            <person name="Martin S."/>
            <person name="Jiggins C."/>
            <person name="Moest M."/>
            <person name="Warren A I."/>
            <person name="Generalovic N T."/>
            <person name="Byers J.R.P. K."/>
            <person name="Montejo-Kovacevich G."/>
            <person name="Yen C E."/>
        </authorList>
    </citation>
    <scope>NUCLEOTIDE SEQUENCE [LARGE SCALE GENOMIC DNA]</scope>
</reference>
<dbReference type="SUPFAM" id="SSF111347">
    <property type="entry name" value="Rap/Ran-GAP"/>
    <property type="match status" value="1"/>
</dbReference>
<protein>
    <recommendedName>
        <fullName evidence="10">Signal-induced proliferation-associated 1-like protein 2</fullName>
    </recommendedName>
</protein>
<feature type="region of interest" description="Disordered" evidence="5">
    <location>
        <begin position="374"/>
        <end position="393"/>
    </location>
</feature>
<feature type="compositionally biased region" description="Low complexity" evidence="5">
    <location>
        <begin position="77"/>
        <end position="93"/>
    </location>
</feature>
<dbReference type="PROSITE" id="PS50085">
    <property type="entry name" value="RAPGAP"/>
    <property type="match status" value="1"/>
</dbReference>
<dbReference type="InterPro" id="IPR000331">
    <property type="entry name" value="Rap/Ran_GAP_dom"/>
</dbReference>
<dbReference type="FunFam" id="3.40.50.11210:FF:000002">
    <property type="entry name" value="Signal-induced proliferation-associated 1-like protein 1"/>
    <property type="match status" value="1"/>
</dbReference>
<keyword evidence="1" id="KW-0343">GTPase activation</keyword>
<feature type="region of interest" description="Disordered" evidence="5">
    <location>
        <begin position="1206"/>
        <end position="1256"/>
    </location>
</feature>
<evidence type="ECO:0008006" key="10">
    <source>
        <dbReference type="Google" id="ProtNLM"/>
    </source>
</evidence>
<dbReference type="InterPro" id="IPR050989">
    <property type="entry name" value="Rap1_Ran_GAP"/>
</dbReference>
<feature type="domain" description="PDZ" evidence="7">
    <location>
        <begin position="1007"/>
        <end position="1083"/>
    </location>
</feature>
<dbReference type="SUPFAM" id="SSF50156">
    <property type="entry name" value="PDZ domain-like"/>
    <property type="match status" value="1"/>
</dbReference>
<evidence type="ECO:0000256" key="3">
    <source>
        <dbReference type="ARBA" id="ARBA00023054"/>
    </source>
</evidence>
<evidence type="ECO:0000313" key="9">
    <source>
        <dbReference type="Proteomes" id="UP000594454"/>
    </source>
</evidence>
<feature type="compositionally biased region" description="Polar residues" evidence="5">
    <location>
        <begin position="147"/>
        <end position="163"/>
    </location>
</feature>
<dbReference type="SMART" id="SM00228">
    <property type="entry name" value="PDZ"/>
    <property type="match status" value="1"/>
</dbReference>
<evidence type="ECO:0000259" key="6">
    <source>
        <dbReference type="PROSITE" id="PS50085"/>
    </source>
</evidence>
<feature type="compositionally biased region" description="Polar residues" evidence="5">
    <location>
        <begin position="1551"/>
        <end position="1560"/>
    </location>
</feature>
<dbReference type="Pfam" id="PF21022">
    <property type="entry name" value="Rap-GAP_dimer"/>
    <property type="match status" value="1"/>
</dbReference>
<dbReference type="PANTHER" id="PTHR15711:SF22">
    <property type="entry name" value="RAP-GAP DOMAIN-CONTAINING PROTEIN"/>
    <property type="match status" value="1"/>
</dbReference>
<feature type="region of interest" description="Disordered" evidence="5">
    <location>
        <begin position="287"/>
        <end position="350"/>
    </location>
</feature>
<feature type="compositionally biased region" description="Low complexity" evidence="5">
    <location>
        <begin position="1211"/>
        <end position="1220"/>
    </location>
</feature>
<evidence type="ECO:0000256" key="2">
    <source>
        <dbReference type="ARBA" id="ARBA00022553"/>
    </source>
</evidence>
<evidence type="ECO:0000256" key="1">
    <source>
        <dbReference type="ARBA" id="ARBA00022468"/>
    </source>
</evidence>
<name>A0A7R8YN75_HERIL</name>
<feature type="coiled-coil region" evidence="4">
    <location>
        <begin position="1666"/>
        <end position="1707"/>
    </location>
</feature>
<dbReference type="InterPro" id="IPR036034">
    <property type="entry name" value="PDZ_sf"/>
</dbReference>